<comment type="caution">
    <text evidence="13">The sequence shown here is derived from an EMBL/GenBank/DDBJ whole genome shotgun (WGS) entry which is preliminary data.</text>
</comment>
<evidence type="ECO:0000256" key="7">
    <source>
        <dbReference type="ARBA" id="ARBA00023136"/>
    </source>
</evidence>
<protein>
    <submittedName>
        <fullName evidence="13">Zona pellucida sperm-binding protein 1</fullName>
    </submittedName>
</protein>
<dbReference type="GO" id="GO:0005886">
    <property type="term" value="C:plasma membrane"/>
    <property type="evidence" value="ECO:0007669"/>
    <property type="project" value="UniProtKB-SubCell"/>
</dbReference>
<dbReference type="GO" id="GO:0032190">
    <property type="term" value="F:acrosin binding"/>
    <property type="evidence" value="ECO:0007669"/>
    <property type="project" value="TreeGrafter"/>
</dbReference>
<evidence type="ECO:0000256" key="11">
    <source>
        <dbReference type="SAM" id="Phobius"/>
    </source>
</evidence>
<dbReference type="GO" id="GO:0035805">
    <property type="term" value="C:egg coat"/>
    <property type="evidence" value="ECO:0007669"/>
    <property type="project" value="UniProtKB-SubCell"/>
</dbReference>
<keyword evidence="3" id="KW-0272">Extracellular matrix</keyword>
<feature type="domain" description="ZP" evidence="12">
    <location>
        <begin position="1"/>
        <end position="158"/>
    </location>
</feature>
<evidence type="ECO:0000256" key="5">
    <source>
        <dbReference type="ARBA" id="ARBA00022692"/>
    </source>
</evidence>
<keyword evidence="5 11" id="KW-0812">Transmembrane</keyword>
<keyword evidence="2" id="KW-1003">Cell membrane</keyword>
<reference evidence="13 14" key="1">
    <citation type="submission" date="2019-03" db="EMBL/GenBank/DDBJ databases">
        <title>First draft genome of Liparis tanakae, snailfish: a comprehensive survey of snailfish specific genes.</title>
        <authorList>
            <person name="Kim W."/>
            <person name="Song I."/>
            <person name="Jeong J.-H."/>
            <person name="Kim D."/>
            <person name="Kim S."/>
            <person name="Ryu S."/>
            <person name="Song J.Y."/>
            <person name="Lee S.K."/>
        </authorList>
    </citation>
    <scope>NUCLEOTIDE SEQUENCE [LARGE SCALE GENOMIC DNA]</scope>
    <source>
        <tissue evidence="13">Muscle</tissue>
    </source>
</reference>
<dbReference type="GO" id="GO:0007339">
    <property type="term" value="P:binding of sperm to zona pellucida"/>
    <property type="evidence" value="ECO:0007669"/>
    <property type="project" value="TreeGrafter"/>
</dbReference>
<evidence type="ECO:0000256" key="2">
    <source>
        <dbReference type="ARBA" id="ARBA00022475"/>
    </source>
</evidence>
<evidence type="ECO:0000256" key="10">
    <source>
        <dbReference type="ARBA" id="ARBA00024183"/>
    </source>
</evidence>
<keyword evidence="8" id="KW-1015">Disulfide bond</keyword>
<keyword evidence="3" id="KW-0964">Secreted</keyword>
<evidence type="ECO:0000256" key="8">
    <source>
        <dbReference type="ARBA" id="ARBA00023157"/>
    </source>
</evidence>
<evidence type="ECO:0000259" key="12">
    <source>
        <dbReference type="PROSITE" id="PS51034"/>
    </source>
</evidence>
<feature type="transmembrane region" description="Helical" evidence="11">
    <location>
        <begin position="206"/>
        <end position="227"/>
    </location>
</feature>
<dbReference type="Gene3D" id="2.60.40.4100">
    <property type="entry name" value="Zona pellucida, ZP-C domain"/>
    <property type="match status" value="1"/>
</dbReference>
<accession>A0A4Z2H0U6</accession>
<evidence type="ECO:0000256" key="6">
    <source>
        <dbReference type="ARBA" id="ARBA00022989"/>
    </source>
</evidence>
<keyword evidence="14" id="KW-1185">Reference proteome</keyword>
<keyword evidence="9" id="KW-0278">Fertilization</keyword>
<evidence type="ECO:0000256" key="4">
    <source>
        <dbReference type="ARBA" id="ARBA00022685"/>
    </source>
</evidence>
<proteinExistence type="predicted"/>
<keyword evidence="7 11" id="KW-0472">Membrane</keyword>
<dbReference type="PROSITE" id="PS51034">
    <property type="entry name" value="ZP_2"/>
    <property type="match status" value="1"/>
</dbReference>
<name>A0A4Z2H0U6_9TELE</name>
<evidence type="ECO:0000256" key="1">
    <source>
        <dbReference type="ARBA" id="ARBA00004251"/>
    </source>
</evidence>
<dbReference type="GO" id="GO:0060468">
    <property type="term" value="P:prevention of polyspermy"/>
    <property type="evidence" value="ECO:0007669"/>
    <property type="project" value="TreeGrafter"/>
</dbReference>
<dbReference type="PANTHER" id="PTHR23343">
    <property type="entry name" value="ZONA PELLUCIDA SPERM-BINDING PROTEIN"/>
    <property type="match status" value="1"/>
</dbReference>
<evidence type="ECO:0000256" key="9">
    <source>
        <dbReference type="ARBA" id="ARBA00023279"/>
    </source>
</evidence>
<dbReference type="AlphaFoldDB" id="A0A4Z2H0U6"/>
<dbReference type="OrthoDB" id="8545596at2759"/>
<evidence type="ECO:0000313" key="13">
    <source>
        <dbReference type="EMBL" id="TNN58512.1"/>
    </source>
</evidence>
<gene>
    <name evidence="13" type="primary">ZP1_0</name>
    <name evidence="13" type="ORF">EYF80_031315</name>
</gene>
<dbReference type="Proteomes" id="UP000314294">
    <property type="component" value="Unassembled WGS sequence"/>
</dbReference>
<dbReference type="Pfam" id="PF00100">
    <property type="entry name" value="Zona_pellucida"/>
    <property type="match status" value="1"/>
</dbReference>
<dbReference type="InterPro" id="IPR042235">
    <property type="entry name" value="ZP-C_dom"/>
</dbReference>
<keyword evidence="4" id="KW-0165">Cleavage on pair of basic residues</keyword>
<evidence type="ECO:0000313" key="14">
    <source>
        <dbReference type="Proteomes" id="UP000314294"/>
    </source>
</evidence>
<keyword evidence="6 11" id="KW-1133">Transmembrane helix</keyword>
<dbReference type="InterPro" id="IPR055355">
    <property type="entry name" value="ZP-C"/>
</dbReference>
<dbReference type="GO" id="GO:0035804">
    <property type="term" value="F:structural constituent of egg coat"/>
    <property type="evidence" value="ECO:0007669"/>
    <property type="project" value="TreeGrafter"/>
</dbReference>
<dbReference type="EMBL" id="SRLO01000377">
    <property type="protein sequence ID" value="TNN58512.1"/>
    <property type="molecule type" value="Genomic_DNA"/>
</dbReference>
<dbReference type="InterPro" id="IPR051148">
    <property type="entry name" value="Zona_Pellucida_Domain_gp"/>
</dbReference>
<sequence length="248" mass="27850">MTNPPPVTALGTMRVQMRIATDASFTSFFLEDQLPIAFPLRKVVYVEVSIAQPSPDPTLSLRMRDCFAYPVSRHSVWRLLQDGCPNPLDNNRSSIHVSDQGETTALSQVRRFDVKTFAFLDPHTGHPSEEEMYFYCWVELCTNSEECAQPCAIIPSEGERKKREATSTSDRVQLVSLGPLLLGQNATELDDDQCVNRQTMFQVTVYALYAVVAALFLILALALWLSIGRRQKREAPHATEAQVDKPSK</sequence>
<evidence type="ECO:0000256" key="3">
    <source>
        <dbReference type="ARBA" id="ARBA00022530"/>
    </source>
</evidence>
<organism evidence="13 14">
    <name type="scientific">Liparis tanakae</name>
    <name type="common">Tanaka's snailfish</name>
    <dbReference type="NCBI Taxonomy" id="230148"/>
    <lineage>
        <taxon>Eukaryota</taxon>
        <taxon>Metazoa</taxon>
        <taxon>Chordata</taxon>
        <taxon>Craniata</taxon>
        <taxon>Vertebrata</taxon>
        <taxon>Euteleostomi</taxon>
        <taxon>Actinopterygii</taxon>
        <taxon>Neopterygii</taxon>
        <taxon>Teleostei</taxon>
        <taxon>Neoteleostei</taxon>
        <taxon>Acanthomorphata</taxon>
        <taxon>Eupercaria</taxon>
        <taxon>Perciformes</taxon>
        <taxon>Cottioidei</taxon>
        <taxon>Cottales</taxon>
        <taxon>Liparidae</taxon>
        <taxon>Liparis</taxon>
    </lineage>
</organism>
<dbReference type="PANTHER" id="PTHR23343:SF117">
    <property type="entry name" value="ZONA PELLUCIDA SPERM-BINDING PROTEIN 4-LIKE ISOFORM X1"/>
    <property type="match status" value="1"/>
</dbReference>
<dbReference type="InterPro" id="IPR001507">
    <property type="entry name" value="ZP_dom"/>
</dbReference>
<comment type="subcellular location">
    <subcellularLocation>
        <location evidence="1">Cell membrane</location>
        <topology evidence="1">Single-pass type I membrane protein</topology>
    </subcellularLocation>
    <subcellularLocation>
        <location evidence="10">Zona pellucida</location>
    </subcellularLocation>
</comment>